<dbReference type="InterPro" id="IPR016181">
    <property type="entry name" value="Acyl_CoA_acyltransferase"/>
</dbReference>
<keyword evidence="2" id="KW-0012">Acyltransferase</keyword>
<evidence type="ECO:0000313" key="4">
    <source>
        <dbReference type="EMBL" id="QFY60279.1"/>
    </source>
</evidence>
<dbReference type="Gene3D" id="3.40.630.30">
    <property type="match status" value="1"/>
</dbReference>
<keyword evidence="5" id="KW-1185">Reference proteome</keyword>
<evidence type="ECO:0000259" key="3">
    <source>
        <dbReference type="PROSITE" id="PS51186"/>
    </source>
</evidence>
<dbReference type="OrthoDB" id="281808at2"/>
<evidence type="ECO:0000256" key="2">
    <source>
        <dbReference type="ARBA" id="ARBA00023315"/>
    </source>
</evidence>
<dbReference type="CDD" id="cd04301">
    <property type="entry name" value="NAT_SF"/>
    <property type="match status" value="1"/>
</dbReference>
<proteinExistence type="predicted"/>
<dbReference type="PANTHER" id="PTHR43877">
    <property type="entry name" value="AMINOALKYLPHOSPHONATE N-ACETYLTRANSFERASE-RELATED-RELATED"/>
    <property type="match status" value="1"/>
</dbReference>
<evidence type="ECO:0000313" key="5">
    <source>
        <dbReference type="Proteomes" id="UP000326881"/>
    </source>
</evidence>
<dbReference type="RefSeq" id="WP_153270534.1">
    <property type="nucleotide sequence ID" value="NZ_CP043498.1"/>
</dbReference>
<dbReference type="GO" id="GO:0016747">
    <property type="term" value="F:acyltransferase activity, transferring groups other than amino-acyl groups"/>
    <property type="evidence" value="ECO:0007669"/>
    <property type="project" value="InterPro"/>
</dbReference>
<dbReference type="AlphaFoldDB" id="A0A5Q0C9C8"/>
<dbReference type="KEGG" id="rgr:FZ934_07445"/>
<keyword evidence="1 4" id="KW-0808">Transferase</keyword>
<dbReference type="EMBL" id="CP043498">
    <property type="protein sequence ID" value="QFY60279.1"/>
    <property type="molecule type" value="Genomic_DNA"/>
</dbReference>
<sequence length="150" mass="16901">MLRQANASDLEVVRRLTMSAYESYVSAFGGEPLPMTEDYGPRIADGEAWLLDIEGEAVGLAVLERHADHAMLFSIAVSPAHHGRGIGRTILGWVEDKTREWDLPELRLYTNARMERNIAIYTAFGFQETGRRPNSRRPGWVIVDMTKKIA</sequence>
<evidence type="ECO:0000256" key="1">
    <source>
        <dbReference type="ARBA" id="ARBA00022679"/>
    </source>
</evidence>
<dbReference type="InterPro" id="IPR000182">
    <property type="entry name" value="GNAT_dom"/>
</dbReference>
<dbReference type="InterPro" id="IPR050832">
    <property type="entry name" value="Bact_Acetyltransf"/>
</dbReference>
<protein>
    <submittedName>
        <fullName evidence="4">GNAT family N-acetyltransferase</fullName>
    </submittedName>
</protein>
<name>A0A5Q0C9C8_9HYPH</name>
<dbReference type="Pfam" id="PF00583">
    <property type="entry name" value="Acetyltransf_1"/>
    <property type="match status" value="1"/>
</dbReference>
<dbReference type="SUPFAM" id="SSF55729">
    <property type="entry name" value="Acyl-CoA N-acyltransferases (Nat)"/>
    <property type="match status" value="1"/>
</dbReference>
<gene>
    <name evidence="4" type="ORF">FZ934_07445</name>
</gene>
<accession>A0A5Q0C9C8</accession>
<dbReference type="Proteomes" id="UP000326881">
    <property type="component" value="Chromosome"/>
</dbReference>
<dbReference type="PROSITE" id="PS51186">
    <property type="entry name" value="GNAT"/>
    <property type="match status" value="1"/>
</dbReference>
<reference evidence="4 5" key="1">
    <citation type="submission" date="2019-08" db="EMBL/GenBank/DDBJ databases">
        <title>Prosopis cineraria nodule microbiome.</title>
        <authorList>
            <person name="Ali R."/>
            <person name="Chaluvadi S.R."/>
            <person name="Wang X."/>
        </authorList>
    </citation>
    <scope>NUCLEOTIDE SEQUENCE [LARGE SCALE GENOMIC DNA]</scope>
    <source>
        <strain evidence="4 5">BG7</strain>
    </source>
</reference>
<feature type="domain" description="N-acetyltransferase" evidence="3">
    <location>
        <begin position="1"/>
        <end position="150"/>
    </location>
</feature>
<organism evidence="4 5">
    <name type="scientific">Rhizobium grahamii</name>
    <dbReference type="NCBI Taxonomy" id="1120045"/>
    <lineage>
        <taxon>Bacteria</taxon>
        <taxon>Pseudomonadati</taxon>
        <taxon>Pseudomonadota</taxon>
        <taxon>Alphaproteobacteria</taxon>
        <taxon>Hyphomicrobiales</taxon>
        <taxon>Rhizobiaceae</taxon>
        <taxon>Rhizobium/Agrobacterium group</taxon>
        <taxon>Rhizobium</taxon>
    </lineage>
</organism>